<dbReference type="Gene3D" id="3.10.450.50">
    <property type="match status" value="1"/>
</dbReference>
<dbReference type="EMBL" id="BAABGT010000013">
    <property type="protein sequence ID" value="GAA4538574.1"/>
    <property type="molecule type" value="Genomic_DNA"/>
</dbReference>
<dbReference type="Proteomes" id="UP001501598">
    <property type="component" value="Unassembled WGS sequence"/>
</dbReference>
<gene>
    <name evidence="1" type="ORF">GCM10023175_08700</name>
</gene>
<evidence type="ECO:0000313" key="1">
    <source>
        <dbReference type="EMBL" id="GAA4538574.1"/>
    </source>
</evidence>
<evidence type="ECO:0000313" key="2">
    <source>
        <dbReference type="Proteomes" id="UP001501598"/>
    </source>
</evidence>
<dbReference type="RefSeq" id="WP_345412927.1">
    <property type="nucleotide sequence ID" value="NZ_BAABGT010000013.1"/>
</dbReference>
<protein>
    <recommendedName>
        <fullName evidence="3">SnoaL-like protein</fullName>
    </recommendedName>
</protein>
<name>A0ABP8RHA5_9PSEU</name>
<proteinExistence type="predicted"/>
<comment type="caution">
    <text evidence="1">The sequence shown here is derived from an EMBL/GenBank/DDBJ whole genome shotgun (WGS) entry which is preliminary data.</text>
</comment>
<dbReference type="SUPFAM" id="SSF54427">
    <property type="entry name" value="NTF2-like"/>
    <property type="match status" value="1"/>
</dbReference>
<dbReference type="InterPro" id="IPR032710">
    <property type="entry name" value="NTF2-like_dom_sf"/>
</dbReference>
<accession>A0ABP8RHA5</accession>
<reference evidence="2" key="1">
    <citation type="journal article" date="2019" name="Int. J. Syst. Evol. Microbiol.">
        <title>The Global Catalogue of Microorganisms (GCM) 10K type strain sequencing project: providing services to taxonomists for standard genome sequencing and annotation.</title>
        <authorList>
            <consortium name="The Broad Institute Genomics Platform"/>
            <consortium name="The Broad Institute Genome Sequencing Center for Infectious Disease"/>
            <person name="Wu L."/>
            <person name="Ma J."/>
        </authorList>
    </citation>
    <scope>NUCLEOTIDE SEQUENCE [LARGE SCALE GENOMIC DNA]</scope>
    <source>
        <strain evidence="2">JCM 17906</strain>
    </source>
</reference>
<keyword evidence="2" id="KW-1185">Reference proteome</keyword>
<sequence length="286" mass="31823">MTSTRAMVSADHDEEVVASLRRSIRHSEAEYVVPYSVPTVLETVSDPADLVWSDSLAWVVPRIDDDGRLRITVATDVEAVTRHYEWVGRQGERDRYECNARLSTDWWVLWDAAWFGVSPISGERVESEAFSFHFTDGGGISSEMTSIRMQGPPNQTPAQRNELLRAYFDTVRRGSVAEVVDLFSRDAYAGSAVRDYFGGAKPDLAHLATLDELRAHYAGFFAAAGVEDVAVTNSYIRDWYLFAEARWHLRAANGDALRATTAEVFLLAPDGLISGRLGYGTPLVPR</sequence>
<organism evidence="1 2">
    <name type="scientific">Pseudonocardia xishanensis</name>
    <dbReference type="NCBI Taxonomy" id="630995"/>
    <lineage>
        <taxon>Bacteria</taxon>
        <taxon>Bacillati</taxon>
        <taxon>Actinomycetota</taxon>
        <taxon>Actinomycetes</taxon>
        <taxon>Pseudonocardiales</taxon>
        <taxon>Pseudonocardiaceae</taxon>
        <taxon>Pseudonocardia</taxon>
    </lineage>
</organism>
<evidence type="ECO:0008006" key="3">
    <source>
        <dbReference type="Google" id="ProtNLM"/>
    </source>
</evidence>